<protein>
    <recommendedName>
        <fullName evidence="4">MFS transporter</fullName>
    </recommendedName>
</protein>
<reference evidence="2" key="1">
    <citation type="journal article" date="2014" name="Int. J. Syst. Evol. Microbiol.">
        <title>Complete genome sequence of Corynebacterium casei LMG S-19264T (=DSM 44701T), isolated from a smear-ripened cheese.</title>
        <authorList>
            <consortium name="US DOE Joint Genome Institute (JGI-PGF)"/>
            <person name="Walter F."/>
            <person name="Albersmeier A."/>
            <person name="Kalinowski J."/>
            <person name="Ruckert C."/>
        </authorList>
    </citation>
    <scope>NUCLEOTIDE SEQUENCE</scope>
    <source>
        <strain evidence="2">JCM 4637</strain>
    </source>
</reference>
<feature type="transmembrane region" description="Helical" evidence="1">
    <location>
        <begin position="239"/>
        <end position="262"/>
    </location>
</feature>
<name>A0A918X1X6_9ACTN</name>
<keyword evidence="1" id="KW-0812">Transmembrane</keyword>
<dbReference type="RefSeq" id="WP_189825253.1">
    <property type="nucleotide sequence ID" value="NZ_BMVC01000010.1"/>
</dbReference>
<feature type="transmembrane region" description="Helical" evidence="1">
    <location>
        <begin position="42"/>
        <end position="64"/>
    </location>
</feature>
<dbReference type="EMBL" id="BMVC01000010">
    <property type="protein sequence ID" value="GHD03023.1"/>
    <property type="molecule type" value="Genomic_DNA"/>
</dbReference>
<sequence>MSYRALATRPLLTLAGVTVAARLPVAMAPLAVVLLVRERPGGYSIGATLAAVYVVGEVVGASVLGPRLKAVRARPALAAGLAVGALAFAGLALCAGAHPVVLGALAALAGGAPGAVPGGTRALLTSMVEESAVAKAFSADAILSYGIWAASPAVATGLALGLDPVVPMYLAAGLMAAAGAGLWALPAGWPADEGDRGGVSMARTLAAAWPLYVTGAAGLSLLALAELVLPALLEQRGVAVGWAGPLLAAYSVAAAVGAYVYGLRTWPGNPSRQSLVLLVGVSLVVAAIALVPEMLWIGVGLVVAGVCQSGVQIARSLSLKEALPKSAFAAGYSLMYASVGAGYAASAVLAGVVQSVAAPSTAILWGAGMCLGLVGVAAVGERGKLVPSGL</sequence>
<keyword evidence="1" id="KW-1133">Transmembrane helix</keyword>
<evidence type="ECO:0000256" key="1">
    <source>
        <dbReference type="SAM" id="Phobius"/>
    </source>
</evidence>
<dbReference type="SUPFAM" id="SSF103473">
    <property type="entry name" value="MFS general substrate transporter"/>
    <property type="match status" value="1"/>
</dbReference>
<dbReference type="Proteomes" id="UP000638353">
    <property type="component" value="Unassembled WGS sequence"/>
</dbReference>
<feature type="transmembrane region" description="Helical" evidence="1">
    <location>
        <begin position="362"/>
        <end position="380"/>
    </location>
</feature>
<feature type="transmembrane region" description="Helical" evidence="1">
    <location>
        <begin position="209"/>
        <end position="233"/>
    </location>
</feature>
<dbReference type="Gene3D" id="1.20.1250.20">
    <property type="entry name" value="MFS general substrate transporter like domains"/>
    <property type="match status" value="1"/>
</dbReference>
<keyword evidence="1" id="KW-0472">Membrane</keyword>
<feature type="transmembrane region" description="Helical" evidence="1">
    <location>
        <begin position="76"/>
        <end position="98"/>
    </location>
</feature>
<comment type="caution">
    <text evidence="2">The sequence shown here is derived from an EMBL/GenBank/DDBJ whole genome shotgun (WGS) entry which is preliminary data.</text>
</comment>
<accession>A0A918X1X6</accession>
<feature type="transmembrane region" description="Helical" evidence="1">
    <location>
        <begin position="12"/>
        <end position="36"/>
    </location>
</feature>
<dbReference type="PANTHER" id="PTHR23542:SF1">
    <property type="entry name" value="MAJOR FACILITATOR SUPERFAMILY (MFS) PROFILE DOMAIN-CONTAINING PROTEIN"/>
    <property type="match status" value="1"/>
</dbReference>
<proteinExistence type="predicted"/>
<evidence type="ECO:0000313" key="2">
    <source>
        <dbReference type="EMBL" id="GHD03023.1"/>
    </source>
</evidence>
<feature type="transmembrane region" description="Helical" evidence="1">
    <location>
        <begin position="274"/>
        <end position="291"/>
    </location>
</feature>
<reference evidence="2" key="2">
    <citation type="submission" date="2020-09" db="EMBL/GenBank/DDBJ databases">
        <authorList>
            <person name="Sun Q."/>
            <person name="Ohkuma M."/>
        </authorList>
    </citation>
    <scope>NUCLEOTIDE SEQUENCE</scope>
    <source>
        <strain evidence="2">JCM 4637</strain>
    </source>
</reference>
<feature type="transmembrane region" description="Helical" evidence="1">
    <location>
        <begin position="334"/>
        <end position="356"/>
    </location>
</feature>
<dbReference type="PANTHER" id="PTHR23542">
    <property type="match status" value="1"/>
</dbReference>
<evidence type="ECO:0000313" key="3">
    <source>
        <dbReference type="Proteomes" id="UP000638353"/>
    </source>
</evidence>
<dbReference type="InterPro" id="IPR036259">
    <property type="entry name" value="MFS_trans_sf"/>
</dbReference>
<feature type="transmembrane region" description="Helical" evidence="1">
    <location>
        <begin position="168"/>
        <end position="189"/>
    </location>
</feature>
<evidence type="ECO:0008006" key="4">
    <source>
        <dbReference type="Google" id="ProtNLM"/>
    </source>
</evidence>
<gene>
    <name evidence="2" type="ORF">GCM10010334_50270</name>
</gene>
<organism evidence="2 3">
    <name type="scientific">Streptomyces finlayi</name>
    <dbReference type="NCBI Taxonomy" id="67296"/>
    <lineage>
        <taxon>Bacteria</taxon>
        <taxon>Bacillati</taxon>
        <taxon>Actinomycetota</taxon>
        <taxon>Actinomycetes</taxon>
        <taxon>Kitasatosporales</taxon>
        <taxon>Streptomycetaceae</taxon>
        <taxon>Streptomyces</taxon>
    </lineage>
</organism>
<dbReference type="AlphaFoldDB" id="A0A918X1X6"/>